<evidence type="ECO:0000259" key="1">
    <source>
        <dbReference type="Pfam" id="PF05685"/>
    </source>
</evidence>
<dbReference type="CDD" id="cd06260">
    <property type="entry name" value="DUF820-like"/>
    <property type="match status" value="1"/>
</dbReference>
<dbReference type="Gene3D" id="3.90.1570.10">
    <property type="entry name" value="tt1808, chain A"/>
    <property type="match status" value="1"/>
</dbReference>
<dbReference type="PANTHER" id="PTHR35400:SF3">
    <property type="entry name" value="SLL1072 PROTEIN"/>
    <property type="match status" value="1"/>
</dbReference>
<keyword evidence="2" id="KW-0255">Endonuclease</keyword>
<accession>A0A171CBK6</accession>
<reference evidence="3" key="2">
    <citation type="submission" date="2016-04" db="EMBL/GenBank/DDBJ databases">
        <title>Planomonospora sphaerica JCM9374 whole genome shotgun sequence.</title>
        <authorList>
            <person name="Suzuki T."/>
            <person name="Dohra H."/>
            <person name="Kodani S."/>
        </authorList>
    </citation>
    <scope>NUCLEOTIDE SEQUENCE [LARGE SCALE GENOMIC DNA]</scope>
    <source>
        <strain evidence="3">JCM 9374</strain>
    </source>
</reference>
<keyword evidence="2" id="KW-0378">Hydrolase</keyword>
<gene>
    <name evidence="2" type="ORF">PS9374_02108</name>
</gene>
<dbReference type="GO" id="GO:0004519">
    <property type="term" value="F:endonuclease activity"/>
    <property type="evidence" value="ECO:0007669"/>
    <property type="project" value="UniProtKB-KW"/>
</dbReference>
<keyword evidence="2" id="KW-0540">Nuclease</keyword>
<dbReference type="PANTHER" id="PTHR35400">
    <property type="entry name" value="SLR1083 PROTEIN"/>
    <property type="match status" value="1"/>
</dbReference>
<protein>
    <submittedName>
        <fullName evidence="2">Restriction endonuclease</fullName>
    </submittedName>
</protein>
<name>A0A171CBK6_9ACTN</name>
<keyword evidence="3" id="KW-1185">Reference proteome</keyword>
<reference evidence="2 3" key="1">
    <citation type="journal article" date="2016" name="Genome Announc.">
        <title>Draft Genome Sequence of Planomonospora sphaerica JCM9374, a Rare Actinomycete.</title>
        <authorList>
            <person name="Dohra H."/>
            <person name="Suzuki T."/>
            <person name="Inoue Y."/>
            <person name="Kodani S."/>
        </authorList>
    </citation>
    <scope>NUCLEOTIDE SEQUENCE [LARGE SCALE GENOMIC DNA]</scope>
    <source>
        <strain evidence="2 3">JCM 9374</strain>
    </source>
</reference>
<dbReference type="Pfam" id="PF05685">
    <property type="entry name" value="Uma2"/>
    <property type="match status" value="1"/>
</dbReference>
<dbReference type="InterPro" id="IPR011335">
    <property type="entry name" value="Restrct_endonuc-II-like"/>
</dbReference>
<dbReference type="InterPro" id="IPR012296">
    <property type="entry name" value="Nuclease_put_TT1808"/>
</dbReference>
<dbReference type="EMBL" id="BDCX01000004">
    <property type="protein sequence ID" value="GAT66458.1"/>
    <property type="molecule type" value="Genomic_DNA"/>
</dbReference>
<sequence length="261" mass="28794">MKPATIPDRAARIGGTYGETTGHRRECDLMTTNGNGKDATVNDMTGTMSDALATVRDADYLLADWPYPPPGGWTADDLDNLPQDGPHGEPGFFRRVELLDGALIFMSPQKRFHERLIRGLTDRLDAQAPEHLAAVSQMDIKINKFQRPCPDVLVIDARAADDNSRTSYTPAEVHLAVEVVSPESKFRDRKIKPERYAAAGITHFWLIEDESDKPVVYVYELDPTTQSYVPTGIHHGRLSLEVPFPIDVDLVGLLSRGGASG</sequence>
<dbReference type="InterPro" id="IPR008538">
    <property type="entry name" value="Uma2"/>
</dbReference>
<dbReference type="AlphaFoldDB" id="A0A171CBK6"/>
<comment type="caution">
    <text evidence="2">The sequence shown here is derived from an EMBL/GenBank/DDBJ whole genome shotgun (WGS) entry which is preliminary data.</text>
</comment>
<dbReference type="Proteomes" id="UP000077701">
    <property type="component" value="Unassembled WGS sequence"/>
</dbReference>
<feature type="domain" description="Putative restriction endonuclease" evidence="1">
    <location>
        <begin position="95"/>
        <end position="245"/>
    </location>
</feature>
<evidence type="ECO:0000313" key="2">
    <source>
        <dbReference type="EMBL" id="GAT66458.1"/>
    </source>
</evidence>
<organism evidence="2 3">
    <name type="scientific">Planomonospora sphaerica</name>
    <dbReference type="NCBI Taxonomy" id="161355"/>
    <lineage>
        <taxon>Bacteria</taxon>
        <taxon>Bacillati</taxon>
        <taxon>Actinomycetota</taxon>
        <taxon>Actinomycetes</taxon>
        <taxon>Streptosporangiales</taxon>
        <taxon>Streptosporangiaceae</taxon>
        <taxon>Planomonospora</taxon>
    </lineage>
</organism>
<proteinExistence type="predicted"/>
<dbReference type="SUPFAM" id="SSF52980">
    <property type="entry name" value="Restriction endonuclease-like"/>
    <property type="match status" value="1"/>
</dbReference>
<evidence type="ECO:0000313" key="3">
    <source>
        <dbReference type="Proteomes" id="UP000077701"/>
    </source>
</evidence>
<dbReference type="STRING" id="161355.PS9374_02108"/>